<accession>A0ABP7UKC9</accession>
<keyword evidence="2" id="KW-1185">Reference proteome</keyword>
<dbReference type="Proteomes" id="UP001499984">
    <property type="component" value="Unassembled WGS sequence"/>
</dbReference>
<name>A0ABP7UKC9_9ACTN</name>
<dbReference type="EMBL" id="BAAAZY010000005">
    <property type="protein sequence ID" value="GAA4045074.1"/>
    <property type="molecule type" value="Genomic_DNA"/>
</dbReference>
<evidence type="ECO:0000313" key="1">
    <source>
        <dbReference type="EMBL" id="GAA4045074.1"/>
    </source>
</evidence>
<reference evidence="2" key="1">
    <citation type="journal article" date="2019" name="Int. J. Syst. Evol. Microbiol.">
        <title>The Global Catalogue of Microorganisms (GCM) 10K type strain sequencing project: providing services to taxonomists for standard genome sequencing and annotation.</title>
        <authorList>
            <consortium name="The Broad Institute Genomics Platform"/>
            <consortium name="The Broad Institute Genome Sequencing Center for Infectious Disease"/>
            <person name="Wu L."/>
            <person name="Ma J."/>
        </authorList>
    </citation>
    <scope>NUCLEOTIDE SEQUENCE [LARGE SCALE GENOMIC DNA]</scope>
    <source>
        <strain evidence="2">JCM 16925</strain>
    </source>
</reference>
<dbReference type="RefSeq" id="WP_345009545.1">
    <property type="nucleotide sequence ID" value="NZ_BAAAZY010000005.1"/>
</dbReference>
<sequence>MDPEGEQMAERAPRDLRVVAVDIGSVRTGSFAWAAVDVPEDGPLPEALAGYGSDPATAVETVAEVLVSGGRAVLALEAPMSVPVPDDWALLGKGRAGEGNRPWSASAGAGALGTGLVQGAWMLAELGRVVTGLSVTTQVRRWSDGMPDAARLLLVEAFVSGAGKPVATVLGQHAADAEAAARVVAERLAGGGRESDVVCAPHRVFNLLAAQALWAGLDIGDDELGLDVLVVRARPAVQ</sequence>
<gene>
    <name evidence="1" type="ORF">GCM10022233_13290</name>
</gene>
<comment type="caution">
    <text evidence="1">The sequence shown here is derived from an EMBL/GenBank/DDBJ whole genome shotgun (WGS) entry which is preliminary data.</text>
</comment>
<protein>
    <submittedName>
        <fullName evidence="1">Uncharacterized protein</fullName>
    </submittedName>
</protein>
<evidence type="ECO:0000313" key="2">
    <source>
        <dbReference type="Proteomes" id="UP001499984"/>
    </source>
</evidence>
<proteinExistence type="predicted"/>
<organism evidence="1 2">
    <name type="scientific">Streptomyces shaanxiensis</name>
    <dbReference type="NCBI Taxonomy" id="653357"/>
    <lineage>
        <taxon>Bacteria</taxon>
        <taxon>Bacillati</taxon>
        <taxon>Actinomycetota</taxon>
        <taxon>Actinomycetes</taxon>
        <taxon>Kitasatosporales</taxon>
        <taxon>Streptomycetaceae</taxon>
        <taxon>Streptomyces</taxon>
    </lineage>
</organism>